<reference evidence="1" key="1">
    <citation type="submission" date="2018-06" db="EMBL/GenBank/DDBJ databases">
        <authorList>
            <person name="Zhirakovskaya E."/>
        </authorList>
    </citation>
    <scope>NUCLEOTIDE SEQUENCE</scope>
</reference>
<name>A0A3B0RTS4_9ZZZZ</name>
<proteinExistence type="predicted"/>
<evidence type="ECO:0000313" key="1">
    <source>
        <dbReference type="EMBL" id="VAV97164.1"/>
    </source>
</evidence>
<gene>
    <name evidence="1" type="ORF">MNBD_ACTINO02-2972</name>
</gene>
<protein>
    <submittedName>
        <fullName evidence="1">Uncharacterized protein</fullName>
    </submittedName>
</protein>
<accession>A0A3B0RTS4</accession>
<sequence>MTEPLGSDLDLVHAATSDVIHETGPLAWLSVPARTPKRLPQTIVSEDVERLEIVGAQQAERRSSVASDQDTVVLALDPIRDFGQMGHDFRERKCVAHTNTAQARESRDKILEL</sequence>
<dbReference type="AlphaFoldDB" id="A0A3B0RTS4"/>
<organism evidence="1">
    <name type="scientific">hydrothermal vent metagenome</name>
    <dbReference type="NCBI Taxonomy" id="652676"/>
    <lineage>
        <taxon>unclassified sequences</taxon>
        <taxon>metagenomes</taxon>
        <taxon>ecological metagenomes</taxon>
    </lineage>
</organism>
<dbReference type="EMBL" id="UOEK01000112">
    <property type="protein sequence ID" value="VAV97164.1"/>
    <property type="molecule type" value="Genomic_DNA"/>
</dbReference>